<evidence type="ECO:0008006" key="4">
    <source>
        <dbReference type="Google" id="ProtNLM"/>
    </source>
</evidence>
<reference evidence="2 3" key="1">
    <citation type="journal article" date="2021" name="Sci. Rep.">
        <title>The distribution of antibiotic resistance genes in chicken gut microbiota commensals.</title>
        <authorList>
            <person name="Juricova H."/>
            <person name="Matiasovicova J."/>
            <person name="Kubasova T."/>
            <person name="Cejkova D."/>
            <person name="Rychlik I."/>
        </authorList>
    </citation>
    <scope>NUCLEOTIDE SEQUENCE [LARGE SCALE GENOMIC DNA]</scope>
    <source>
        <strain evidence="2 3">An564</strain>
    </source>
</reference>
<protein>
    <recommendedName>
        <fullName evidence="4">BhlA holin family protein</fullName>
    </recommendedName>
</protein>
<keyword evidence="3" id="KW-1185">Reference proteome</keyword>
<organism evidence="2 3">
    <name type="scientific">Hydrogenoanaerobacterium saccharovorans</name>
    <dbReference type="NCBI Taxonomy" id="474960"/>
    <lineage>
        <taxon>Bacteria</taxon>
        <taxon>Bacillati</taxon>
        <taxon>Bacillota</taxon>
        <taxon>Clostridia</taxon>
        <taxon>Eubacteriales</taxon>
        <taxon>Oscillospiraceae</taxon>
        <taxon>Hydrogenoanaerobacterium</taxon>
    </lineage>
</organism>
<dbReference type="RefSeq" id="WP_177503050.1">
    <property type="nucleotide sequence ID" value="NZ_JACSNR010000002.1"/>
</dbReference>
<dbReference type="Proteomes" id="UP000724149">
    <property type="component" value="Unassembled WGS sequence"/>
</dbReference>
<proteinExistence type="predicted"/>
<keyword evidence="1" id="KW-1133">Transmembrane helix</keyword>
<feature type="transmembrane region" description="Helical" evidence="1">
    <location>
        <begin position="7"/>
        <end position="27"/>
    </location>
</feature>
<dbReference type="EMBL" id="JACSNR010000002">
    <property type="protein sequence ID" value="MBM6922556.1"/>
    <property type="molecule type" value="Genomic_DNA"/>
</dbReference>
<gene>
    <name evidence="2" type="ORF">H9X81_02445</name>
</gene>
<evidence type="ECO:0000313" key="2">
    <source>
        <dbReference type="EMBL" id="MBM6922556.1"/>
    </source>
</evidence>
<name>A0ABS2GLR7_9FIRM</name>
<comment type="caution">
    <text evidence="2">The sequence shown here is derived from an EMBL/GenBank/DDBJ whole genome shotgun (WGS) entry which is preliminary data.</text>
</comment>
<sequence>MQLSTEFWVQILAYACSFAAVYGRLMVRIQYLEQKMDKHNNLVERVYQLEASEKNAHHRIDELREEMLR</sequence>
<evidence type="ECO:0000256" key="1">
    <source>
        <dbReference type="SAM" id="Phobius"/>
    </source>
</evidence>
<accession>A0ABS2GLR7</accession>
<evidence type="ECO:0000313" key="3">
    <source>
        <dbReference type="Proteomes" id="UP000724149"/>
    </source>
</evidence>
<keyword evidence="1" id="KW-0472">Membrane</keyword>
<keyword evidence="1" id="KW-0812">Transmembrane</keyword>